<dbReference type="AlphaFoldDB" id="A0A523RPL8"/>
<sequence>MLKGCSEMTQIKETVLTVKEAAEYLRIHPITLYRLLEKNKVSGVFKIGNQWRFKKEVMQTWKISTRQRKYENIQRKRKKVEKLMQEVVRCLEKFYGLCDETTGFFIEDRYSSDFSIIDSREEIGTVLEEVRNFVKEIKGEIK</sequence>
<evidence type="ECO:0000313" key="4">
    <source>
        <dbReference type="Proteomes" id="UP000316360"/>
    </source>
</evidence>
<dbReference type="Proteomes" id="UP000316360">
    <property type="component" value="Unassembled WGS sequence"/>
</dbReference>
<keyword evidence="3" id="KW-0238">DNA-binding</keyword>
<dbReference type="GO" id="GO:0003677">
    <property type="term" value="F:DNA binding"/>
    <property type="evidence" value="ECO:0007669"/>
    <property type="project" value="UniProtKB-KW"/>
</dbReference>
<feature type="coiled-coil region" evidence="1">
    <location>
        <begin position="66"/>
        <end position="93"/>
    </location>
</feature>
<dbReference type="EMBL" id="SOKJ01000406">
    <property type="protein sequence ID" value="TET07714.1"/>
    <property type="molecule type" value="Genomic_DNA"/>
</dbReference>
<name>A0A523RPL8_UNCAE</name>
<evidence type="ECO:0000259" key="2">
    <source>
        <dbReference type="Pfam" id="PF12728"/>
    </source>
</evidence>
<protein>
    <submittedName>
        <fullName evidence="3">DNA-binding protein</fullName>
    </submittedName>
</protein>
<gene>
    <name evidence="3" type="ORF">E3J84_07105</name>
</gene>
<organism evidence="3 4">
    <name type="scientific">Aerophobetes bacterium</name>
    <dbReference type="NCBI Taxonomy" id="2030807"/>
    <lineage>
        <taxon>Bacteria</taxon>
        <taxon>Candidatus Aerophobota</taxon>
    </lineage>
</organism>
<evidence type="ECO:0000256" key="1">
    <source>
        <dbReference type="SAM" id="Coils"/>
    </source>
</evidence>
<dbReference type="NCBIfam" id="TIGR01764">
    <property type="entry name" value="excise"/>
    <property type="match status" value="1"/>
</dbReference>
<dbReference type="InterPro" id="IPR041657">
    <property type="entry name" value="HTH_17"/>
</dbReference>
<dbReference type="InterPro" id="IPR038148">
    <property type="entry name" value="Tn1545/Tn916_Xis"/>
</dbReference>
<evidence type="ECO:0000313" key="3">
    <source>
        <dbReference type="EMBL" id="TET07714.1"/>
    </source>
</evidence>
<dbReference type="Gene3D" id="3.90.105.50">
    <property type="match status" value="1"/>
</dbReference>
<feature type="domain" description="Helix-turn-helix" evidence="2">
    <location>
        <begin position="15"/>
        <end position="61"/>
    </location>
</feature>
<keyword evidence="1" id="KW-0175">Coiled coil</keyword>
<accession>A0A523RPL8</accession>
<dbReference type="Pfam" id="PF12728">
    <property type="entry name" value="HTH_17"/>
    <property type="match status" value="1"/>
</dbReference>
<proteinExistence type="predicted"/>
<dbReference type="InterPro" id="IPR010093">
    <property type="entry name" value="SinI_DNA-bd"/>
</dbReference>
<reference evidence="3 4" key="1">
    <citation type="submission" date="2019-03" db="EMBL/GenBank/DDBJ databases">
        <title>Metabolic potential of uncultured bacteria and archaea associated with petroleum seepage in deep-sea sediments.</title>
        <authorList>
            <person name="Dong X."/>
            <person name="Hubert C."/>
        </authorList>
    </citation>
    <scope>NUCLEOTIDE SEQUENCE [LARGE SCALE GENOMIC DNA]</scope>
    <source>
        <strain evidence="3">E44_bin7</strain>
    </source>
</reference>
<comment type="caution">
    <text evidence="3">The sequence shown here is derived from an EMBL/GenBank/DDBJ whole genome shotgun (WGS) entry which is preliminary data.</text>
</comment>